<dbReference type="HOGENOM" id="CLU_106694_0_1_2"/>
<dbReference type="Pfam" id="PF08282">
    <property type="entry name" value="Hydrolase_3"/>
    <property type="match status" value="1"/>
</dbReference>
<keyword evidence="4" id="KW-0479">Metal-binding</keyword>
<dbReference type="InterPro" id="IPR036412">
    <property type="entry name" value="HAD-like_sf"/>
</dbReference>
<keyword evidence="5" id="KW-0378">Hydrolase</keyword>
<evidence type="ECO:0000256" key="5">
    <source>
        <dbReference type="ARBA" id="ARBA00022801"/>
    </source>
</evidence>
<dbReference type="SUPFAM" id="SSF56784">
    <property type="entry name" value="HAD-like"/>
    <property type="match status" value="1"/>
</dbReference>
<keyword evidence="6" id="KW-0460">Magnesium</keyword>
<dbReference type="SFLD" id="SFLDG01136">
    <property type="entry name" value="C1.6:_Phosphoserine_Phosphatas"/>
    <property type="match status" value="1"/>
</dbReference>
<dbReference type="GO" id="GO:0046872">
    <property type="term" value="F:metal ion binding"/>
    <property type="evidence" value="ECO:0007669"/>
    <property type="project" value="UniProtKB-KW"/>
</dbReference>
<evidence type="ECO:0000313" key="7">
    <source>
        <dbReference type="EMBL" id="EHQ36854.1"/>
    </source>
</evidence>
<name>H1YXB7_9EURY</name>
<dbReference type="InParanoid" id="H1YXB7"/>
<accession>H1YXB7</accession>
<evidence type="ECO:0000256" key="6">
    <source>
        <dbReference type="ARBA" id="ARBA00022842"/>
    </source>
</evidence>
<dbReference type="Gene3D" id="3.40.50.1000">
    <property type="entry name" value="HAD superfamily/HAD-like"/>
    <property type="match status" value="1"/>
</dbReference>
<dbReference type="InterPro" id="IPR023214">
    <property type="entry name" value="HAD_sf"/>
</dbReference>
<dbReference type="InterPro" id="IPR050793">
    <property type="entry name" value="CMP-NeuNAc_synthase"/>
</dbReference>
<dbReference type="RefSeq" id="WP_004079544.1">
    <property type="nucleotide sequence ID" value="NZ_CM001436.1"/>
</dbReference>
<proteinExistence type="inferred from homology"/>
<organism evidence="7 8">
    <name type="scientific">Methanoplanus limicola DSM 2279</name>
    <dbReference type="NCBI Taxonomy" id="937775"/>
    <lineage>
        <taxon>Archaea</taxon>
        <taxon>Methanobacteriati</taxon>
        <taxon>Methanobacteriota</taxon>
        <taxon>Stenosarchaea group</taxon>
        <taxon>Methanomicrobia</taxon>
        <taxon>Methanomicrobiales</taxon>
        <taxon>Methanomicrobiaceae</taxon>
        <taxon>Methanoplanus</taxon>
    </lineage>
</organism>
<sequence>MKDEILSKLKKIQLLVLDFDGVLTDNRVFVDKNGVESVACNRSDSLGIELLRESKNIDTIVISKEKNAVVKARCSKLSIECYSGINDKLELLERISNDKNISLINIAYIGNDSNDVSCMENVGISVAVNDSHETAISVADILLNKKGGYGAVREFIDMLLAQ</sequence>
<dbReference type="SFLD" id="SFLDG01138">
    <property type="entry name" value="C1.6.2:_Deoxy-d-mannose-octulo"/>
    <property type="match status" value="1"/>
</dbReference>
<protein>
    <submittedName>
        <fullName evidence="7">3-deoxy-D-manno-octulosonate 8-phosphate phosphatase, YrbI family</fullName>
    </submittedName>
</protein>
<evidence type="ECO:0000256" key="1">
    <source>
        <dbReference type="ARBA" id="ARBA00001946"/>
    </source>
</evidence>
<reference evidence="7 8" key="1">
    <citation type="submission" date="2011-10" db="EMBL/GenBank/DDBJ databases">
        <title>The Improved High-Quality Draft genome of Methanoplanus limicola DSM 2279.</title>
        <authorList>
            <consortium name="US DOE Joint Genome Institute (JGI-PGF)"/>
            <person name="Lucas S."/>
            <person name="Copeland A."/>
            <person name="Lapidus A."/>
            <person name="Glavina del Rio T."/>
            <person name="Dalin E."/>
            <person name="Tice H."/>
            <person name="Bruce D."/>
            <person name="Goodwin L."/>
            <person name="Pitluck S."/>
            <person name="Peters L."/>
            <person name="Mikhailova N."/>
            <person name="Lu M."/>
            <person name="Kyrpides N."/>
            <person name="Mavromatis K."/>
            <person name="Ivanova N."/>
            <person name="Markowitz V."/>
            <person name="Cheng J.-F."/>
            <person name="Hugenholtz P."/>
            <person name="Woyke T."/>
            <person name="Wu D."/>
            <person name="Wirth R."/>
            <person name="Brambilla E.-M."/>
            <person name="Klenk H.-P."/>
            <person name="Eisen J.A."/>
        </authorList>
    </citation>
    <scope>NUCLEOTIDE SEQUENCE [LARGE SCALE GENOMIC DNA]</scope>
    <source>
        <strain evidence="7 8">DSM 2279</strain>
    </source>
</reference>
<evidence type="ECO:0000256" key="4">
    <source>
        <dbReference type="ARBA" id="ARBA00022723"/>
    </source>
</evidence>
<dbReference type="NCBIfam" id="TIGR01670">
    <property type="entry name" value="KdsC-phosphatas"/>
    <property type="match status" value="1"/>
</dbReference>
<dbReference type="STRING" id="937775.Metlim_2820"/>
<dbReference type="EMBL" id="CM001436">
    <property type="protein sequence ID" value="EHQ36854.1"/>
    <property type="molecule type" value="Genomic_DNA"/>
</dbReference>
<evidence type="ECO:0000313" key="8">
    <source>
        <dbReference type="Proteomes" id="UP000005741"/>
    </source>
</evidence>
<dbReference type="PANTHER" id="PTHR21485">
    <property type="entry name" value="HAD SUPERFAMILY MEMBERS CMAS AND KDSC"/>
    <property type="match status" value="1"/>
</dbReference>
<dbReference type="OrthoDB" id="10155at2157"/>
<keyword evidence="8" id="KW-1185">Reference proteome</keyword>
<dbReference type="InterPro" id="IPR010023">
    <property type="entry name" value="KdsC_fam"/>
</dbReference>
<comment type="cofactor">
    <cofactor evidence="1">
        <name>Mg(2+)</name>
        <dbReference type="ChEBI" id="CHEBI:18420"/>
    </cofactor>
</comment>
<dbReference type="AlphaFoldDB" id="H1YXB7"/>
<comment type="similarity">
    <text evidence="2">Belongs to the KdsC family.</text>
</comment>
<evidence type="ECO:0000256" key="2">
    <source>
        <dbReference type="ARBA" id="ARBA00005893"/>
    </source>
</evidence>
<dbReference type="GO" id="GO:0016788">
    <property type="term" value="F:hydrolase activity, acting on ester bonds"/>
    <property type="evidence" value="ECO:0007669"/>
    <property type="project" value="InterPro"/>
</dbReference>
<dbReference type="PANTHER" id="PTHR21485:SF3">
    <property type="entry name" value="N-ACYLNEURAMINATE CYTIDYLYLTRANSFERASE"/>
    <property type="match status" value="1"/>
</dbReference>
<dbReference type="SFLD" id="SFLDS00003">
    <property type="entry name" value="Haloacid_Dehalogenase"/>
    <property type="match status" value="1"/>
</dbReference>
<dbReference type="GO" id="GO:0008781">
    <property type="term" value="F:N-acylneuraminate cytidylyltransferase activity"/>
    <property type="evidence" value="ECO:0007669"/>
    <property type="project" value="TreeGrafter"/>
</dbReference>
<comment type="subunit">
    <text evidence="3">Homotetramer.</text>
</comment>
<evidence type="ECO:0000256" key="3">
    <source>
        <dbReference type="ARBA" id="ARBA00011881"/>
    </source>
</evidence>
<dbReference type="Proteomes" id="UP000005741">
    <property type="component" value="Chromosome"/>
</dbReference>
<gene>
    <name evidence="7" type="ORF">Metlim_2820</name>
</gene>